<dbReference type="Proteomes" id="UP001165960">
    <property type="component" value="Unassembled WGS sequence"/>
</dbReference>
<reference evidence="1" key="1">
    <citation type="submission" date="2022-04" db="EMBL/GenBank/DDBJ databases">
        <title>Genome of the entomopathogenic fungus Entomophthora muscae.</title>
        <authorList>
            <person name="Elya C."/>
            <person name="Lovett B.R."/>
            <person name="Lee E."/>
            <person name="Macias A.M."/>
            <person name="Hajek A.E."/>
            <person name="De Bivort B.L."/>
            <person name="Kasson M.T."/>
            <person name="De Fine Licht H.H."/>
            <person name="Stajich J.E."/>
        </authorList>
    </citation>
    <scope>NUCLEOTIDE SEQUENCE</scope>
    <source>
        <strain evidence="1">Berkeley</strain>
    </source>
</reference>
<accession>A0ACC2S8R4</accession>
<comment type="caution">
    <text evidence="1">The sequence shown here is derived from an EMBL/GenBank/DDBJ whole genome shotgun (WGS) entry which is preliminary data.</text>
</comment>
<dbReference type="EMBL" id="QTSX02005711">
    <property type="protein sequence ID" value="KAJ9058690.1"/>
    <property type="molecule type" value="Genomic_DNA"/>
</dbReference>
<proteinExistence type="predicted"/>
<name>A0ACC2S8R4_9FUNG</name>
<organism evidence="1 2">
    <name type="scientific">Entomophthora muscae</name>
    <dbReference type="NCBI Taxonomy" id="34485"/>
    <lineage>
        <taxon>Eukaryota</taxon>
        <taxon>Fungi</taxon>
        <taxon>Fungi incertae sedis</taxon>
        <taxon>Zoopagomycota</taxon>
        <taxon>Entomophthoromycotina</taxon>
        <taxon>Entomophthoromycetes</taxon>
        <taxon>Entomophthorales</taxon>
        <taxon>Entomophthoraceae</taxon>
        <taxon>Entomophthora</taxon>
    </lineage>
</organism>
<sequence length="64" mass="6695">MPKVPPSSTPEGYIAASTITSSQENLSANISHNTQGALNEPPLDISNSMEKSDGNAKQRALSPN</sequence>
<keyword evidence="2" id="KW-1185">Reference proteome</keyword>
<evidence type="ECO:0000313" key="2">
    <source>
        <dbReference type="Proteomes" id="UP001165960"/>
    </source>
</evidence>
<protein>
    <submittedName>
        <fullName evidence="1">Uncharacterized protein</fullName>
    </submittedName>
</protein>
<gene>
    <name evidence="1" type="ORF">DSO57_1009769</name>
</gene>
<evidence type="ECO:0000313" key="1">
    <source>
        <dbReference type="EMBL" id="KAJ9058690.1"/>
    </source>
</evidence>